<evidence type="ECO:0000313" key="7">
    <source>
        <dbReference type="Proteomes" id="UP000589552"/>
    </source>
</evidence>
<dbReference type="PANTHER" id="PTHR36974:SF1">
    <property type="entry name" value="DOXX FAMILY MEMBRANE PROTEIN"/>
    <property type="match status" value="1"/>
</dbReference>
<dbReference type="GeneID" id="95320674"/>
<dbReference type="STRING" id="1725.WU86_06440"/>
<dbReference type="Proteomes" id="UP000426857">
    <property type="component" value="Chromosome"/>
</dbReference>
<keyword evidence="1" id="KW-1133">Transmembrane helix</keyword>
<dbReference type="AlphaFoldDB" id="A0A0M2XIV7"/>
<gene>
    <name evidence="3" type="ORF">CJ204_09615</name>
    <name evidence="4" type="ORF">FOB82_08735</name>
    <name evidence="2" type="ORF">HF852_03805</name>
</gene>
<feature type="transmembrane region" description="Helical" evidence="1">
    <location>
        <begin position="72"/>
        <end position="93"/>
    </location>
</feature>
<accession>A0A0M2XIV7</accession>
<dbReference type="RefSeq" id="WP_046650496.1">
    <property type="nucleotide sequence ID" value="NZ_CP046322.1"/>
</dbReference>
<evidence type="ECO:0008006" key="8">
    <source>
        <dbReference type="Google" id="ProtNLM"/>
    </source>
</evidence>
<evidence type="ECO:0000256" key="1">
    <source>
        <dbReference type="SAM" id="Phobius"/>
    </source>
</evidence>
<proteinExistence type="predicted"/>
<sequence>MSMQIPESVRLAAVLVPLAGVGALHFPPKTARVVDRLIPEFLPGPKRAWTVGSGVIEVGTAAALLMPRTRSAAATVAAVLLTALWVGNIKMAWDWRGKSPSKRAIAYGRLPLQIPLIAAARSLR</sequence>
<keyword evidence="1" id="KW-0812">Transmembrane</keyword>
<name>A0A0M2XIV7_9CORY</name>
<dbReference type="Proteomes" id="UP000235363">
    <property type="component" value="Unassembled WGS sequence"/>
</dbReference>
<dbReference type="EMBL" id="CP046322">
    <property type="protein sequence ID" value="QGS35024.1"/>
    <property type="molecule type" value="Genomic_DNA"/>
</dbReference>
<dbReference type="OrthoDB" id="3267646at2"/>
<dbReference type="EMBL" id="PNHF01000023">
    <property type="protein sequence ID" value="PMC61659.1"/>
    <property type="molecule type" value="Genomic_DNA"/>
</dbReference>
<dbReference type="KEGG" id="cxe:FOB82_08735"/>
<evidence type="ECO:0000313" key="4">
    <source>
        <dbReference type="EMBL" id="QGS35024.1"/>
    </source>
</evidence>
<dbReference type="EMBL" id="JABAGA010000001">
    <property type="protein sequence ID" value="NMF08739.1"/>
    <property type="molecule type" value="Genomic_DNA"/>
</dbReference>
<keyword evidence="1" id="KW-0472">Membrane</keyword>
<dbReference type="PANTHER" id="PTHR36974">
    <property type="entry name" value="MEMBRANE PROTEIN-RELATED"/>
    <property type="match status" value="1"/>
</dbReference>
<organism evidence="3 5">
    <name type="scientific">Corynebacterium xerosis</name>
    <dbReference type="NCBI Taxonomy" id="1725"/>
    <lineage>
        <taxon>Bacteria</taxon>
        <taxon>Bacillati</taxon>
        <taxon>Actinomycetota</taxon>
        <taxon>Actinomycetes</taxon>
        <taxon>Mycobacteriales</taxon>
        <taxon>Corynebacteriaceae</taxon>
        <taxon>Corynebacterium</taxon>
    </lineage>
</organism>
<evidence type="ECO:0000313" key="3">
    <source>
        <dbReference type="EMBL" id="PMC61659.1"/>
    </source>
</evidence>
<evidence type="ECO:0000313" key="2">
    <source>
        <dbReference type="EMBL" id="NMF08739.1"/>
    </source>
</evidence>
<evidence type="ECO:0000313" key="5">
    <source>
        <dbReference type="Proteomes" id="UP000235363"/>
    </source>
</evidence>
<evidence type="ECO:0000313" key="6">
    <source>
        <dbReference type="Proteomes" id="UP000426857"/>
    </source>
</evidence>
<reference evidence="4 6" key="2">
    <citation type="submission" date="2019-11" db="EMBL/GenBank/DDBJ databases">
        <title>FDA dAtabase for Regulatory Grade micrObial Sequences (FDA-ARGOS): Supporting development and validation of Infectious Disease Dx tests.</title>
        <authorList>
            <person name="Kerrigan L."/>
            <person name="Long C."/>
            <person name="Tallon L."/>
            <person name="Sadzewicz L."/>
            <person name="Vavikolanu K."/>
            <person name="Mehta A."/>
            <person name="Aluvathingal J."/>
            <person name="Nadendla S."/>
            <person name="Yan Y."/>
            <person name="Sichtig H."/>
        </authorList>
    </citation>
    <scope>NUCLEOTIDE SEQUENCE [LARGE SCALE GENOMIC DNA]</scope>
    <source>
        <strain evidence="4 6">FDAARGOS_674</strain>
    </source>
</reference>
<reference evidence="3 5" key="1">
    <citation type="submission" date="2017-09" db="EMBL/GenBank/DDBJ databases">
        <title>Bacterial strain isolated from the female urinary microbiota.</title>
        <authorList>
            <person name="Thomas-White K."/>
            <person name="Kumar N."/>
            <person name="Forster S."/>
            <person name="Putonti C."/>
            <person name="Lawley T."/>
            <person name="Wolfe A.J."/>
        </authorList>
    </citation>
    <scope>NUCLEOTIDE SEQUENCE [LARGE SCALE GENOMIC DNA]</scope>
    <source>
        <strain evidence="3 5">UMB0908</strain>
    </source>
</reference>
<dbReference type="Proteomes" id="UP000589552">
    <property type="component" value="Unassembled WGS sequence"/>
</dbReference>
<protein>
    <recommendedName>
        <fullName evidence="8">DoxX family membrane protein</fullName>
    </recommendedName>
</protein>
<reference evidence="2 7" key="3">
    <citation type="submission" date="2020-04" db="EMBL/GenBank/DDBJ databases">
        <authorList>
            <person name="Hitch T.C.A."/>
            <person name="Wylensek D."/>
            <person name="Clavel T."/>
        </authorList>
    </citation>
    <scope>NUCLEOTIDE SEQUENCE [LARGE SCALE GENOMIC DNA]</scope>
    <source>
        <strain evidence="2 7">BL-383-APC-2I</strain>
    </source>
</reference>